<dbReference type="EMBL" id="MFTA01000100">
    <property type="protein sequence ID" value="OGI49867.1"/>
    <property type="molecule type" value="Genomic_DNA"/>
</dbReference>
<gene>
    <name evidence="1" type="ORF">A3B81_04610</name>
</gene>
<sequence length="200" mass="22641">MNTKTDREEQLVLELLDVVGKKNDVSQRHLAGHMGVALGLANSYLKRCIRKGFIKISEAPANRYLYYLTPQGFAEKSRLTAKYLTSSFAFYRKAGESCLRLFDHCEANGWRQVLLCGISDLAEIASLRAQETSIEVVGTYDPHTEHRRFVGKPLWRDLKDAAPHDVCLLTDLNAPALSYEHLLQAVGRERILVPDILRLE</sequence>
<name>A0A1F6TXN1_9PROT</name>
<dbReference type="InterPro" id="IPR036390">
    <property type="entry name" value="WH_DNA-bd_sf"/>
</dbReference>
<dbReference type="Gene3D" id="1.10.10.10">
    <property type="entry name" value="Winged helix-like DNA-binding domain superfamily/Winged helix DNA-binding domain"/>
    <property type="match status" value="1"/>
</dbReference>
<dbReference type="SUPFAM" id="SSF46785">
    <property type="entry name" value="Winged helix' DNA-binding domain"/>
    <property type="match status" value="1"/>
</dbReference>
<accession>A0A1F6TXN1</accession>
<evidence type="ECO:0000313" key="2">
    <source>
        <dbReference type="Proteomes" id="UP000179362"/>
    </source>
</evidence>
<reference evidence="1 2" key="1">
    <citation type="journal article" date="2016" name="Nat. Commun.">
        <title>Thousands of microbial genomes shed light on interconnected biogeochemical processes in an aquifer system.</title>
        <authorList>
            <person name="Anantharaman K."/>
            <person name="Brown C.T."/>
            <person name="Hug L.A."/>
            <person name="Sharon I."/>
            <person name="Castelle C.J."/>
            <person name="Probst A.J."/>
            <person name="Thomas B.C."/>
            <person name="Singh A."/>
            <person name="Wilkins M.J."/>
            <person name="Karaoz U."/>
            <person name="Brodie E.L."/>
            <person name="Williams K.H."/>
            <person name="Hubbard S.S."/>
            <person name="Banfield J.F."/>
        </authorList>
    </citation>
    <scope>NUCLEOTIDE SEQUENCE [LARGE SCALE GENOMIC DNA]</scope>
</reference>
<protein>
    <submittedName>
        <fullName evidence="1">Uncharacterized protein</fullName>
    </submittedName>
</protein>
<dbReference type="AlphaFoldDB" id="A0A1F6TXN1"/>
<comment type="caution">
    <text evidence="1">The sequence shown here is derived from an EMBL/GenBank/DDBJ whole genome shotgun (WGS) entry which is preliminary data.</text>
</comment>
<organism evidence="1 2">
    <name type="scientific">Candidatus Muproteobacteria bacterium RIFCSPHIGHO2_02_FULL_65_16</name>
    <dbReference type="NCBI Taxonomy" id="1817766"/>
    <lineage>
        <taxon>Bacteria</taxon>
        <taxon>Pseudomonadati</taxon>
        <taxon>Pseudomonadota</taxon>
        <taxon>Candidatus Muproteobacteria</taxon>
    </lineage>
</organism>
<dbReference type="Pfam" id="PF13412">
    <property type="entry name" value="HTH_24"/>
    <property type="match status" value="1"/>
</dbReference>
<dbReference type="Proteomes" id="UP000179362">
    <property type="component" value="Unassembled WGS sequence"/>
</dbReference>
<dbReference type="InterPro" id="IPR036388">
    <property type="entry name" value="WH-like_DNA-bd_sf"/>
</dbReference>
<proteinExistence type="predicted"/>
<evidence type="ECO:0000313" key="1">
    <source>
        <dbReference type="EMBL" id="OGI49867.1"/>
    </source>
</evidence>